<protein>
    <recommendedName>
        <fullName evidence="4 5">Large ribosomal subunit protein uL29</fullName>
    </recommendedName>
</protein>
<comment type="caution">
    <text evidence="7">The sequence shown here is derived from an EMBL/GenBank/DDBJ whole genome shotgun (WGS) entry which is preliminary data.</text>
</comment>
<dbReference type="GO" id="GO:0006412">
    <property type="term" value="P:translation"/>
    <property type="evidence" value="ECO:0007669"/>
    <property type="project" value="UniProtKB-UniRule"/>
</dbReference>
<dbReference type="EMBL" id="NVQC01000022">
    <property type="protein sequence ID" value="PTL35704.1"/>
    <property type="molecule type" value="Genomic_DNA"/>
</dbReference>
<keyword evidence="2 5" id="KW-0689">Ribosomal protein</keyword>
<dbReference type="Gene3D" id="1.10.287.310">
    <property type="match status" value="1"/>
</dbReference>
<dbReference type="SUPFAM" id="SSF46561">
    <property type="entry name" value="Ribosomal protein L29 (L29p)"/>
    <property type="match status" value="1"/>
</dbReference>
<dbReference type="GO" id="GO:0005840">
    <property type="term" value="C:ribosome"/>
    <property type="evidence" value="ECO:0007669"/>
    <property type="project" value="UniProtKB-KW"/>
</dbReference>
<dbReference type="HAMAP" id="MF_00374">
    <property type="entry name" value="Ribosomal_uL29"/>
    <property type="match status" value="1"/>
</dbReference>
<name>A0A2T4TX64_9BACT</name>
<dbReference type="Proteomes" id="UP000241436">
    <property type="component" value="Unassembled WGS sequence"/>
</dbReference>
<dbReference type="RefSeq" id="WP_107562449.1">
    <property type="nucleotide sequence ID" value="NZ_NVQC01000022.1"/>
</dbReference>
<keyword evidence="6" id="KW-0175">Coiled coil</keyword>
<evidence type="ECO:0000256" key="3">
    <source>
        <dbReference type="ARBA" id="ARBA00023274"/>
    </source>
</evidence>
<dbReference type="AlphaFoldDB" id="A0A2T4TX64"/>
<evidence type="ECO:0000256" key="2">
    <source>
        <dbReference type="ARBA" id="ARBA00022980"/>
    </source>
</evidence>
<sequence>MSVMDAKEFRELSAAELKQKLRDVRDELFKLKLRASSSPLENPARIRRLRREVAIGETVRTEFLRKQASSGVERTP</sequence>
<dbReference type="CDD" id="cd00427">
    <property type="entry name" value="Ribosomal_L29_HIP"/>
    <property type="match status" value="1"/>
</dbReference>
<proteinExistence type="inferred from homology"/>
<reference evidence="8" key="2">
    <citation type="journal article" date="2018" name="Environ. Microbiol.">
        <title>Bloom of a denitrifying methanotroph, 'Candidatus Methylomirabilis limnetica', in a deep stratified lake.</title>
        <authorList>
            <person name="Graf J.S."/>
            <person name="Mayr M.J."/>
            <person name="Marchant H.K."/>
            <person name="Tienken D."/>
            <person name="Hach P.F."/>
            <person name="Brand A."/>
            <person name="Schubert C.J."/>
            <person name="Kuypers M.M."/>
            <person name="Milucka J."/>
        </authorList>
    </citation>
    <scope>NUCLEOTIDE SEQUENCE [LARGE SCALE GENOMIC DNA]</scope>
    <source>
        <strain evidence="8">Zug</strain>
    </source>
</reference>
<gene>
    <name evidence="5 7" type="primary">rpmC</name>
    <name evidence="7" type="ORF">CLG94_08040</name>
</gene>
<keyword evidence="8" id="KW-1185">Reference proteome</keyword>
<dbReference type="OrthoDB" id="9815192at2"/>
<evidence type="ECO:0000313" key="8">
    <source>
        <dbReference type="Proteomes" id="UP000241436"/>
    </source>
</evidence>
<organism evidence="7 8">
    <name type="scientific">Candidatus Methylomirabilis limnetica</name>
    <dbReference type="NCBI Taxonomy" id="2033718"/>
    <lineage>
        <taxon>Bacteria</taxon>
        <taxon>Candidatus Methylomirabilota</taxon>
        <taxon>Candidatus Methylomirabilia</taxon>
        <taxon>Candidatus Methylomirabilales</taxon>
        <taxon>Candidatus Methylomirabilaceae</taxon>
        <taxon>Candidatus Methylomirabilis</taxon>
    </lineage>
</organism>
<evidence type="ECO:0000256" key="6">
    <source>
        <dbReference type="SAM" id="Coils"/>
    </source>
</evidence>
<comment type="similarity">
    <text evidence="1 5">Belongs to the universal ribosomal protein uL29 family.</text>
</comment>
<reference evidence="7 8" key="1">
    <citation type="submission" date="2017-09" db="EMBL/GenBank/DDBJ databases">
        <title>Bloom of a denitrifying methanotroph, Candidatus Methylomirabilis limnetica, in a deep stratified lake.</title>
        <authorList>
            <person name="Graf J.S."/>
            <person name="Marchant H.K."/>
            <person name="Tienken D."/>
            <person name="Hach P.F."/>
            <person name="Brand A."/>
            <person name="Schubert C.J."/>
            <person name="Kuypers M.M."/>
            <person name="Milucka J."/>
        </authorList>
    </citation>
    <scope>NUCLEOTIDE SEQUENCE [LARGE SCALE GENOMIC DNA]</scope>
    <source>
        <strain evidence="7 8">Zug</strain>
    </source>
</reference>
<dbReference type="NCBIfam" id="TIGR00012">
    <property type="entry name" value="L29"/>
    <property type="match status" value="1"/>
</dbReference>
<dbReference type="InterPro" id="IPR001854">
    <property type="entry name" value="Ribosomal_uL29"/>
</dbReference>
<dbReference type="GO" id="GO:0003735">
    <property type="term" value="F:structural constituent of ribosome"/>
    <property type="evidence" value="ECO:0007669"/>
    <property type="project" value="InterPro"/>
</dbReference>
<accession>A0A2T4TX64</accession>
<dbReference type="InterPro" id="IPR036049">
    <property type="entry name" value="Ribosomal_uL29_sf"/>
</dbReference>
<dbReference type="Pfam" id="PF00831">
    <property type="entry name" value="Ribosomal_L29"/>
    <property type="match status" value="1"/>
</dbReference>
<evidence type="ECO:0000256" key="4">
    <source>
        <dbReference type="ARBA" id="ARBA00035204"/>
    </source>
</evidence>
<evidence type="ECO:0000256" key="5">
    <source>
        <dbReference type="HAMAP-Rule" id="MF_00374"/>
    </source>
</evidence>
<keyword evidence="3 5" id="KW-0687">Ribonucleoprotein</keyword>
<feature type="coiled-coil region" evidence="6">
    <location>
        <begin position="7"/>
        <end position="34"/>
    </location>
</feature>
<evidence type="ECO:0000313" key="7">
    <source>
        <dbReference type="EMBL" id="PTL35704.1"/>
    </source>
</evidence>
<dbReference type="GO" id="GO:1990904">
    <property type="term" value="C:ribonucleoprotein complex"/>
    <property type="evidence" value="ECO:0007669"/>
    <property type="project" value="UniProtKB-KW"/>
</dbReference>
<evidence type="ECO:0000256" key="1">
    <source>
        <dbReference type="ARBA" id="ARBA00009254"/>
    </source>
</evidence>